<name>A0AAD8ZA86_9TELE</name>
<dbReference type="InterPro" id="IPR022676">
    <property type="entry name" value="NMT_N"/>
</dbReference>
<reference evidence="15" key="1">
    <citation type="submission" date="2023-03" db="EMBL/GenBank/DDBJ databases">
        <title>Electrophorus voltai genome.</title>
        <authorList>
            <person name="Bian C."/>
        </authorList>
    </citation>
    <scope>NUCLEOTIDE SEQUENCE</scope>
    <source>
        <strain evidence="15">CB-2022</strain>
        <tissue evidence="15">Muscle</tissue>
    </source>
</reference>
<keyword evidence="8 10" id="KW-0012">Acyltransferase</keyword>
<proteinExistence type="inferred from homology"/>
<dbReference type="EMBL" id="JAROKS010000017">
    <property type="protein sequence ID" value="KAK1794514.1"/>
    <property type="molecule type" value="Genomic_DNA"/>
</dbReference>
<dbReference type="InterPro" id="IPR016181">
    <property type="entry name" value="Acyl_CoA_acyltransferase"/>
</dbReference>
<evidence type="ECO:0000256" key="6">
    <source>
        <dbReference type="ARBA" id="ARBA00022679"/>
    </source>
</evidence>
<dbReference type="Gene3D" id="3.40.630.170">
    <property type="match status" value="1"/>
</dbReference>
<dbReference type="PROSITE" id="PS00975">
    <property type="entry name" value="NMT_1"/>
    <property type="match status" value="1"/>
</dbReference>
<evidence type="ECO:0000256" key="7">
    <source>
        <dbReference type="ARBA" id="ARBA00023136"/>
    </source>
</evidence>
<dbReference type="PANTHER" id="PTHR11377">
    <property type="entry name" value="N-MYRISTOYL TRANSFERASE"/>
    <property type="match status" value="1"/>
</dbReference>
<comment type="similarity">
    <text evidence="3 11">Belongs to the NMT family.</text>
</comment>
<evidence type="ECO:0000256" key="4">
    <source>
        <dbReference type="ARBA" id="ARBA00022490"/>
    </source>
</evidence>
<dbReference type="InterPro" id="IPR022678">
    <property type="entry name" value="NMT_CS"/>
</dbReference>
<dbReference type="PANTHER" id="PTHR11377:SF7">
    <property type="entry name" value="GLYCYLPEPTIDE N-TETRADECANOYLTRANSFERASE 1"/>
    <property type="match status" value="1"/>
</dbReference>
<keyword evidence="4" id="KW-0963">Cytoplasm</keyword>
<dbReference type="Pfam" id="PF01233">
    <property type="entry name" value="NMT"/>
    <property type="match status" value="1"/>
</dbReference>
<evidence type="ECO:0000256" key="11">
    <source>
        <dbReference type="RuleBase" id="RU004178"/>
    </source>
</evidence>
<sequence>QQFEEGGNGVTAAMSENAHMAGPKSSEKKSEGDRGEKKAKKPKKTKGQTWAKEGPRDPFEMLDSLPEEKQQEIQKALYLFSLGQGPPKTMQDARRHNYRFWNTQPVRKIDEEVTSHGPIQSEMQSIREESYSLPQGFCWESLDLGNPEQVRYRPPSTTEQLGELCTLLNENYTEEDDNTLRFHYTPQFLLWALCPPGWRSEWHCGVRVSANRKLVGFISAVPTTVQIHSTERKMVEVNFLCVHKKLRSKRMAPVLIREMAWRVQRHGLMQAIYGTSAMLPTPVASSRYWHRSLNPRKLIDLNFSSLSRNMTLQRALKLNRLPEKTKTAGLRLMARADIPRVQVLLRKYLRGFHLFPILNQEEVQHWLLPQDGVIDTYVVEAPDGVITDMVSFYTMSSTVLNHLVHTSLKAAYALYTVATATPVQQLMEDVLVIAKARGFDVFMALSVMENNVFLEPLRFTEGGSGVQYYLYNWRCPSITEDKVTKVLRALKPESPSALCARGQ</sequence>
<feature type="compositionally biased region" description="Basic and acidic residues" evidence="12">
    <location>
        <begin position="25"/>
        <end position="36"/>
    </location>
</feature>
<dbReference type="GO" id="GO:0016020">
    <property type="term" value="C:membrane"/>
    <property type="evidence" value="ECO:0007669"/>
    <property type="project" value="UniProtKB-SubCell"/>
</dbReference>
<feature type="domain" description="Glycylpeptide N-tetradecanoyltransferase N-terminal" evidence="13">
    <location>
        <begin position="121"/>
        <end position="285"/>
    </location>
</feature>
<dbReference type="InterPro" id="IPR000903">
    <property type="entry name" value="NMT"/>
</dbReference>
<dbReference type="GO" id="GO:0005829">
    <property type="term" value="C:cytosol"/>
    <property type="evidence" value="ECO:0007669"/>
    <property type="project" value="UniProtKB-SubCell"/>
</dbReference>
<dbReference type="Proteomes" id="UP001239994">
    <property type="component" value="Unassembled WGS sequence"/>
</dbReference>
<comment type="catalytic activity">
    <reaction evidence="9 10">
        <text>N-terminal glycyl-[protein] + tetradecanoyl-CoA = N-tetradecanoylglycyl-[protein] + CoA + H(+)</text>
        <dbReference type="Rhea" id="RHEA:15521"/>
        <dbReference type="Rhea" id="RHEA-COMP:12666"/>
        <dbReference type="Rhea" id="RHEA-COMP:12667"/>
        <dbReference type="ChEBI" id="CHEBI:15378"/>
        <dbReference type="ChEBI" id="CHEBI:57287"/>
        <dbReference type="ChEBI" id="CHEBI:57385"/>
        <dbReference type="ChEBI" id="CHEBI:64723"/>
        <dbReference type="ChEBI" id="CHEBI:133050"/>
        <dbReference type="EC" id="2.3.1.97"/>
    </reaction>
</comment>
<evidence type="ECO:0000256" key="10">
    <source>
        <dbReference type="RuleBase" id="RU000586"/>
    </source>
</evidence>
<dbReference type="PIRSF" id="PIRSF015892">
    <property type="entry name" value="N-myristl_transf"/>
    <property type="match status" value="1"/>
</dbReference>
<keyword evidence="6 10" id="KW-0808">Transferase</keyword>
<evidence type="ECO:0000313" key="15">
    <source>
        <dbReference type="EMBL" id="KAK1794514.1"/>
    </source>
</evidence>
<dbReference type="InterPro" id="IPR022677">
    <property type="entry name" value="NMT_C"/>
</dbReference>
<feature type="non-terminal residue" evidence="15">
    <location>
        <position position="503"/>
    </location>
</feature>
<feature type="domain" description="Glycylpeptide N-tetradecanoyltransferase C-terminal" evidence="14">
    <location>
        <begin position="300"/>
        <end position="480"/>
    </location>
</feature>
<dbReference type="GO" id="GO:0004379">
    <property type="term" value="F:glycylpeptide N-tetradecanoyltransferase activity"/>
    <property type="evidence" value="ECO:0007669"/>
    <property type="project" value="UniProtKB-EC"/>
</dbReference>
<dbReference type="AlphaFoldDB" id="A0AAD8ZA86"/>
<accession>A0AAD8ZA86</accession>
<evidence type="ECO:0000256" key="8">
    <source>
        <dbReference type="ARBA" id="ARBA00023315"/>
    </source>
</evidence>
<feature type="region of interest" description="Disordered" evidence="12">
    <location>
        <begin position="1"/>
        <end position="58"/>
    </location>
</feature>
<dbReference type="SUPFAM" id="SSF55729">
    <property type="entry name" value="Acyl-CoA N-acyltransferases (Nat)"/>
    <property type="match status" value="2"/>
</dbReference>
<evidence type="ECO:0000256" key="5">
    <source>
        <dbReference type="ARBA" id="ARBA00022553"/>
    </source>
</evidence>
<protein>
    <recommendedName>
        <fullName evidence="10">Glycylpeptide N-tetradecanoyltransferase</fullName>
        <ecNumber evidence="10">2.3.1.97</ecNumber>
    </recommendedName>
</protein>
<dbReference type="FunFam" id="3.40.630.170:FF:000003">
    <property type="entry name" value="Glycylpeptide N-tetradecanoyltransferase"/>
    <property type="match status" value="1"/>
</dbReference>
<evidence type="ECO:0000256" key="3">
    <source>
        <dbReference type="ARBA" id="ARBA00009469"/>
    </source>
</evidence>
<evidence type="ECO:0000256" key="2">
    <source>
        <dbReference type="ARBA" id="ARBA00004514"/>
    </source>
</evidence>
<gene>
    <name evidence="15" type="ORF">P4O66_010767</name>
</gene>
<evidence type="ECO:0000256" key="9">
    <source>
        <dbReference type="ARBA" id="ARBA00048276"/>
    </source>
</evidence>
<evidence type="ECO:0000259" key="13">
    <source>
        <dbReference type="Pfam" id="PF01233"/>
    </source>
</evidence>
<feature type="non-terminal residue" evidence="15">
    <location>
        <position position="1"/>
    </location>
</feature>
<comment type="caution">
    <text evidence="15">The sequence shown here is derived from an EMBL/GenBank/DDBJ whole genome shotgun (WGS) entry which is preliminary data.</text>
</comment>
<evidence type="ECO:0000256" key="1">
    <source>
        <dbReference type="ARBA" id="ARBA00004170"/>
    </source>
</evidence>
<evidence type="ECO:0000259" key="14">
    <source>
        <dbReference type="Pfam" id="PF02799"/>
    </source>
</evidence>
<dbReference type="Pfam" id="PF02799">
    <property type="entry name" value="NMT_C"/>
    <property type="match status" value="1"/>
</dbReference>
<evidence type="ECO:0000313" key="16">
    <source>
        <dbReference type="Proteomes" id="UP001239994"/>
    </source>
</evidence>
<dbReference type="EC" id="2.3.1.97" evidence="10"/>
<comment type="function">
    <text evidence="10">Adds a myristoyl group to the N-terminal glycine residue of certain cellular proteins.</text>
</comment>
<feature type="compositionally biased region" description="Basic residues" evidence="12">
    <location>
        <begin position="37"/>
        <end position="46"/>
    </location>
</feature>
<keyword evidence="7" id="KW-0472">Membrane</keyword>
<evidence type="ECO:0000256" key="12">
    <source>
        <dbReference type="SAM" id="MobiDB-lite"/>
    </source>
</evidence>
<keyword evidence="5" id="KW-0597">Phosphoprotein</keyword>
<comment type="subcellular location">
    <subcellularLocation>
        <location evidence="2">Cytoplasm</location>
        <location evidence="2">Cytosol</location>
    </subcellularLocation>
    <subcellularLocation>
        <location evidence="1">Membrane</location>
        <topology evidence="1">Peripheral membrane protein</topology>
    </subcellularLocation>
</comment>
<organism evidence="15 16">
    <name type="scientific">Electrophorus voltai</name>
    <dbReference type="NCBI Taxonomy" id="2609070"/>
    <lineage>
        <taxon>Eukaryota</taxon>
        <taxon>Metazoa</taxon>
        <taxon>Chordata</taxon>
        <taxon>Craniata</taxon>
        <taxon>Vertebrata</taxon>
        <taxon>Euteleostomi</taxon>
        <taxon>Actinopterygii</taxon>
        <taxon>Neopterygii</taxon>
        <taxon>Teleostei</taxon>
        <taxon>Ostariophysi</taxon>
        <taxon>Gymnotiformes</taxon>
        <taxon>Gymnotoidei</taxon>
        <taxon>Gymnotidae</taxon>
        <taxon>Electrophorus</taxon>
    </lineage>
</organism>
<keyword evidence="16" id="KW-1185">Reference proteome</keyword>